<gene>
    <name evidence="1" type="ORF">N8E88_05505</name>
</gene>
<organism evidence="1 2">
    <name type="scientific">Phyllobacterium zundukense</name>
    <dbReference type="NCBI Taxonomy" id="1867719"/>
    <lineage>
        <taxon>Bacteria</taxon>
        <taxon>Pseudomonadati</taxon>
        <taxon>Pseudomonadota</taxon>
        <taxon>Alphaproteobacteria</taxon>
        <taxon>Hyphomicrobiales</taxon>
        <taxon>Phyllobacteriaceae</taxon>
        <taxon>Phyllobacterium</taxon>
    </lineage>
</organism>
<dbReference type="Proteomes" id="UP001061991">
    <property type="component" value="Plasmid p_unnamed2"/>
</dbReference>
<evidence type="ECO:0000313" key="1">
    <source>
        <dbReference type="EMBL" id="UXN58264.1"/>
    </source>
</evidence>
<keyword evidence="1" id="KW-0614">Plasmid</keyword>
<protein>
    <submittedName>
        <fullName evidence="1">Uncharacterized protein</fullName>
    </submittedName>
</protein>
<proteinExistence type="predicted"/>
<name>A0ACD4CXH1_9HYPH</name>
<evidence type="ECO:0000313" key="2">
    <source>
        <dbReference type="Proteomes" id="UP001061991"/>
    </source>
</evidence>
<keyword evidence="2" id="KW-1185">Reference proteome</keyword>
<sequence>MIDRLKYISRYACRTRQVVDIVHLPGYSIDSLPAARVMKRLGTPISNDTGLQQSKRNISALGTQELHS</sequence>
<geneLocation type="plasmid" evidence="1 2">
    <name>p_unnamed2</name>
</geneLocation>
<accession>A0ACD4CXH1</accession>
<reference evidence="1" key="1">
    <citation type="submission" date="2022-09" db="EMBL/GenBank/DDBJ databases">
        <title>Interaction between co-microsymbionts with complementary sets of symbiotic genes in legume-rhizobium systems.</title>
        <authorList>
            <person name="Safronova V."/>
            <person name="Sazanova A."/>
            <person name="Afonin A."/>
            <person name="Chirak E."/>
        </authorList>
    </citation>
    <scope>NUCLEOTIDE SEQUENCE</scope>
    <source>
        <strain evidence="1">A18/3m</strain>
    </source>
</reference>
<dbReference type="EMBL" id="CP104971">
    <property type="protein sequence ID" value="UXN58264.1"/>
    <property type="molecule type" value="Genomic_DNA"/>
</dbReference>